<evidence type="ECO:0000313" key="2">
    <source>
        <dbReference type="Proteomes" id="UP000290365"/>
    </source>
</evidence>
<sequence>MSNIVVFDLDGVITSEEAYWDTAGLVLHELLYSPQYWNIGHSGGVYTPPSTAVLSHQLSAKILPESVIVDLKARSVNSNWDTCYAGFCLYLIHLLALLPDCADLLPLRPWEQDWTESFREQLARLPGALEIDPARFHVFETPLFRGYSGLELLQRFDAYASEVLGQHIEGVFARYSPSWDFCKDLFQEWYLGEELYTRSYGHAPAQAGKPGCIHFEKPLLPVEQLYPALEKLQALGYTLGIATGRPGQESITPLQNYGLLRYFAAQHIVTHDQVAEAERGLKACGGKQNAPSLVKPHPYQFARAANPAYQPGQPALPRGSFIVVGDTPSDVRGGRAAGAIVIAVLTGARTPEARALLAQSQPDFIVEDITKVPALLEQIDDLATIQRLQFSERAKAELLLQHWFTQHMGLQTEAITLTPKPVSLNSFNGIYRLGSEEYFFKTHVEEQGVLEEYYHAELLHKAGYNIVRPLHTVHEKGQQMVVYPVVHWPVMFDLMRAVETGDTSQASVAMLVEAEKRECERLLRIYQATLQASTADEHARAPIHQLFWHRITGGRLHNFYSGKLVALPATGEQQVGGIPFDELLGYRWMVNGRALEGSLGELIERAKVVLNPARAALTVIGHGDAHFGNVFLEREQDYLYFDPAFAGRHSPLLDVVKPLFHNVYASWMYFPQEIARDLQVSVALRGSTVSVEHNYVLAPVRQALWETKLTYLFGPLKEFLRAQLALPDDWSELVRLALMCCPLLTVNLLDEKRMPASVSWLGLSQVMEMANLASIGAEA</sequence>
<dbReference type="GO" id="GO:0005829">
    <property type="term" value="C:cytosol"/>
    <property type="evidence" value="ECO:0007669"/>
    <property type="project" value="TreeGrafter"/>
</dbReference>
<dbReference type="Proteomes" id="UP000290365">
    <property type="component" value="Chromosome"/>
</dbReference>
<dbReference type="PANTHER" id="PTHR43434:SF1">
    <property type="entry name" value="PHOSPHOGLYCOLATE PHOSPHATASE"/>
    <property type="match status" value="1"/>
</dbReference>
<evidence type="ECO:0000313" key="1">
    <source>
        <dbReference type="EMBL" id="QBD77931.1"/>
    </source>
</evidence>
<dbReference type="InterPro" id="IPR050155">
    <property type="entry name" value="HAD-like_hydrolase_sf"/>
</dbReference>
<dbReference type="Pfam" id="PF13242">
    <property type="entry name" value="Hydrolase_like"/>
    <property type="match status" value="1"/>
</dbReference>
<gene>
    <name evidence="1" type="ORF">EPA93_18795</name>
</gene>
<dbReference type="PANTHER" id="PTHR43434">
    <property type="entry name" value="PHOSPHOGLYCOLATE PHOSPHATASE"/>
    <property type="match status" value="1"/>
</dbReference>
<dbReference type="InterPro" id="IPR023214">
    <property type="entry name" value="HAD_sf"/>
</dbReference>
<keyword evidence="2" id="KW-1185">Reference proteome</keyword>
<proteinExistence type="predicted"/>
<dbReference type="SFLD" id="SFLDS00003">
    <property type="entry name" value="Haloacid_Dehalogenase"/>
    <property type="match status" value="1"/>
</dbReference>
<keyword evidence="1" id="KW-0378">Hydrolase</keyword>
<dbReference type="RefSeq" id="WP_129888984.1">
    <property type="nucleotide sequence ID" value="NZ_CP035758.1"/>
</dbReference>
<dbReference type="GO" id="GO:0008967">
    <property type="term" value="F:phosphoglycolate phosphatase activity"/>
    <property type="evidence" value="ECO:0007669"/>
    <property type="project" value="TreeGrafter"/>
</dbReference>
<accession>A0A4V0YYZ4</accession>
<organism evidence="1 2">
    <name type="scientific">Ktedonosporobacter rubrisoli</name>
    <dbReference type="NCBI Taxonomy" id="2509675"/>
    <lineage>
        <taxon>Bacteria</taxon>
        <taxon>Bacillati</taxon>
        <taxon>Chloroflexota</taxon>
        <taxon>Ktedonobacteria</taxon>
        <taxon>Ktedonobacterales</taxon>
        <taxon>Ktedonosporobacteraceae</taxon>
        <taxon>Ktedonosporobacter</taxon>
    </lineage>
</organism>
<dbReference type="Gene3D" id="3.40.50.1000">
    <property type="entry name" value="HAD superfamily/HAD-like"/>
    <property type="match status" value="1"/>
</dbReference>
<dbReference type="AlphaFoldDB" id="A0A4V0YYZ4"/>
<reference evidence="1 2" key="1">
    <citation type="submission" date="2019-01" db="EMBL/GenBank/DDBJ databases">
        <title>Ktedonosporobacter rubrisoli SCAWS-G2.</title>
        <authorList>
            <person name="Huang Y."/>
            <person name="Yan B."/>
        </authorList>
    </citation>
    <scope>NUCLEOTIDE SEQUENCE [LARGE SCALE GENOMIC DNA]</scope>
    <source>
        <strain evidence="1 2">SCAWS-G2</strain>
    </source>
</reference>
<dbReference type="GO" id="GO:0006281">
    <property type="term" value="P:DNA repair"/>
    <property type="evidence" value="ECO:0007669"/>
    <property type="project" value="TreeGrafter"/>
</dbReference>
<dbReference type="SUPFAM" id="SSF56112">
    <property type="entry name" value="Protein kinase-like (PK-like)"/>
    <property type="match status" value="1"/>
</dbReference>
<dbReference type="InterPro" id="IPR036412">
    <property type="entry name" value="HAD-like_sf"/>
</dbReference>
<name>A0A4V0YYZ4_KTERU</name>
<dbReference type="OrthoDB" id="2474611at2"/>
<protein>
    <submittedName>
        <fullName evidence="1">HAD family hydrolase</fullName>
    </submittedName>
</protein>
<dbReference type="SUPFAM" id="SSF56784">
    <property type="entry name" value="HAD-like"/>
    <property type="match status" value="1"/>
</dbReference>
<dbReference type="SFLD" id="SFLDG01129">
    <property type="entry name" value="C1.5:_HAD__Beta-PGM__Phosphata"/>
    <property type="match status" value="1"/>
</dbReference>
<dbReference type="InterPro" id="IPR011009">
    <property type="entry name" value="Kinase-like_dom_sf"/>
</dbReference>
<dbReference type="KEGG" id="kbs:EPA93_18795"/>
<dbReference type="EMBL" id="CP035758">
    <property type="protein sequence ID" value="QBD77931.1"/>
    <property type="molecule type" value="Genomic_DNA"/>
</dbReference>